<keyword evidence="1" id="KW-0418">Kinase</keyword>
<dbReference type="InterPro" id="IPR048444">
    <property type="entry name" value="DNMK"/>
</dbReference>
<dbReference type="InterPro" id="IPR027417">
    <property type="entry name" value="P-loop_NTPase"/>
</dbReference>
<dbReference type="Gene3D" id="3.40.50.300">
    <property type="entry name" value="P-loop containing nucleotide triphosphate hydrolases"/>
    <property type="match status" value="1"/>
</dbReference>
<name>A0A411B3S9_9CAUD</name>
<keyword evidence="1" id="KW-0808">Transferase</keyword>
<keyword evidence="2" id="KW-1185">Reference proteome</keyword>
<dbReference type="Pfam" id="PF21448">
    <property type="entry name" value="DNMK"/>
    <property type="match status" value="1"/>
</dbReference>
<protein>
    <submittedName>
        <fullName evidence="1">Deoxynucleoside monophosphate kinase</fullName>
    </submittedName>
</protein>
<dbReference type="GO" id="GO:0016301">
    <property type="term" value="F:kinase activity"/>
    <property type="evidence" value="ECO:0007669"/>
    <property type="project" value="UniProtKB-KW"/>
</dbReference>
<reference evidence="1 2" key="1">
    <citation type="submission" date="2019-01" db="EMBL/GenBank/DDBJ databases">
        <authorList>
            <person name="Layton S.R."/>
            <person name="Mercado N.B."/>
            <person name="Kim T."/>
            <person name="Hughes L.E."/>
            <person name="Garlena R.A."/>
            <person name="Russell D.A."/>
            <person name="Pope W.H."/>
            <person name="Jacobs-Sera D."/>
            <person name="Hatfull G.F."/>
        </authorList>
    </citation>
    <scope>NUCLEOTIDE SEQUENCE [LARGE SCALE GENOMIC DNA]</scope>
</reference>
<proteinExistence type="predicted"/>
<gene>
    <name evidence="1" type="primary">21</name>
    <name evidence="1" type="ORF">SEA_SEBASTISAURUS_21</name>
</gene>
<dbReference type="Proteomes" id="UP000289178">
    <property type="component" value="Segment"/>
</dbReference>
<evidence type="ECO:0000313" key="1">
    <source>
        <dbReference type="EMBL" id="QAX95009.1"/>
    </source>
</evidence>
<accession>A0A411B3S9</accession>
<dbReference type="SUPFAM" id="SSF52540">
    <property type="entry name" value="P-loop containing nucleoside triphosphate hydrolases"/>
    <property type="match status" value="1"/>
</dbReference>
<sequence>MRYKHVGLIGKARSGKDTVAQRLVRSRAYTRVAFADPLKAMAMQTNPFVPTSPGVVVRLAPLINDVGWEYAKERYPEVRRILQAVGQTVRLHDEDFWVRVALRKVDAADSWNMPVVITDVRYPNEAETLRKRGFALVRVTRPGASAGPNAEHESETALDEFHADLTIGNTGTLDDLNRIVDSLLLPRS</sequence>
<evidence type="ECO:0000313" key="2">
    <source>
        <dbReference type="Proteomes" id="UP000289178"/>
    </source>
</evidence>
<organism evidence="1 2">
    <name type="scientific">Streptomyces phage Sebastisaurus</name>
    <dbReference type="NCBI Taxonomy" id="2510572"/>
    <lineage>
        <taxon>Viruses</taxon>
        <taxon>Duplodnaviria</taxon>
        <taxon>Heunggongvirae</taxon>
        <taxon>Uroviricota</taxon>
        <taxon>Caudoviricetes</taxon>
        <taxon>Colingsworthviridae</taxon>
        <taxon>Sebastisaurusvirus</taxon>
        <taxon>Sebastisaurusvirus sebastisaurus</taxon>
    </lineage>
</organism>
<dbReference type="EMBL" id="MK450433">
    <property type="protein sequence ID" value="QAX95009.1"/>
    <property type="molecule type" value="Genomic_DNA"/>
</dbReference>